<evidence type="ECO:0000256" key="4">
    <source>
        <dbReference type="ARBA" id="ARBA00022679"/>
    </source>
</evidence>
<dbReference type="AlphaFoldDB" id="A0A0H3A8V9"/>
<dbReference type="Proteomes" id="UP000009173">
    <property type="component" value="Chromosome"/>
</dbReference>
<evidence type="ECO:0000256" key="1">
    <source>
        <dbReference type="ARBA" id="ARBA00000085"/>
    </source>
</evidence>
<keyword evidence="9" id="KW-1133">Transmembrane helix</keyword>
<dbReference type="InterPro" id="IPR005467">
    <property type="entry name" value="His_kinase_dom"/>
</dbReference>
<dbReference type="InterPro" id="IPR036890">
    <property type="entry name" value="HATPase_C_sf"/>
</dbReference>
<dbReference type="SMR" id="A0A0H3A8V9"/>
<feature type="domain" description="Histidine kinase" evidence="10">
    <location>
        <begin position="592"/>
        <end position="799"/>
    </location>
</feature>
<dbReference type="SMART" id="SM00387">
    <property type="entry name" value="HATPase_c"/>
    <property type="match status" value="1"/>
</dbReference>
<evidence type="ECO:0000256" key="8">
    <source>
        <dbReference type="ARBA" id="ARBA00023012"/>
    </source>
</evidence>
<dbReference type="HOGENOM" id="CLU_018965_0_0_7"/>
<dbReference type="InterPro" id="IPR035965">
    <property type="entry name" value="PAS-like_dom_sf"/>
</dbReference>
<keyword evidence="4" id="KW-0808">Transferase</keyword>
<dbReference type="GO" id="GO:0000155">
    <property type="term" value="F:phosphorelay sensor kinase activity"/>
    <property type="evidence" value="ECO:0007669"/>
    <property type="project" value="InterPro"/>
</dbReference>
<dbReference type="Gene3D" id="3.30.565.10">
    <property type="entry name" value="Histidine kinase-like ATPase, C-terminal domain"/>
    <property type="match status" value="1"/>
</dbReference>
<dbReference type="Pfam" id="PF08448">
    <property type="entry name" value="PAS_4"/>
    <property type="match status" value="1"/>
</dbReference>
<keyword evidence="6 11" id="KW-0418">Kinase</keyword>
<dbReference type="SMART" id="SM00388">
    <property type="entry name" value="HisKA"/>
    <property type="match status" value="1"/>
</dbReference>
<organism evidence="11 12">
    <name type="scientific">Nitratidesulfovibrio vulgaris (strain DP4)</name>
    <name type="common">Desulfovibrio vulgaris</name>
    <dbReference type="NCBI Taxonomy" id="391774"/>
    <lineage>
        <taxon>Bacteria</taxon>
        <taxon>Pseudomonadati</taxon>
        <taxon>Thermodesulfobacteriota</taxon>
        <taxon>Desulfovibrionia</taxon>
        <taxon>Desulfovibrionales</taxon>
        <taxon>Desulfovibrionaceae</taxon>
        <taxon>Nitratidesulfovibrio</taxon>
    </lineage>
</organism>
<dbReference type="CDD" id="cd00082">
    <property type="entry name" value="HisKA"/>
    <property type="match status" value="1"/>
</dbReference>
<evidence type="ECO:0000313" key="11">
    <source>
        <dbReference type="EMBL" id="ABM29056.1"/>
    </source>
</evidence>
<keyword evidence="7" id="KW-0067">ATP-binding</keyword>
<name>A0A0H3A8V9_NITV4</name>
<evidence type="ECO:0000256" key="9">
    <source>
        <dbReference type="SAM" id="Phobius"/>
    </source>
</evidence>
<dbReference type="InterPro" id="IPR036097">
    <property type="entry name" value="HisK_dim/P_sf"/>
</dbReference>
<keyword evidence="9" id="KW-0812">Transmembrane</keyword>
<evidence type="ECO:0000259" key="10">
    <source>
        <dbReference type="PROSITE" id="PS50109"/>
    </source>
</evidence>
<dbReference type="SUPFAM" id="SSF47384">
    <property type="entry name" value="Homodimeric domain of signal transducing histidine kinase"/>
    <property type="match status" value="1"/>
</dbReference>
<comment type="catalytic activity">
    <reaction evidence="1">
        <text>ATP + protein L-histidine = ADP + protein N-phospho-L-histidine.</text>
        <dbReference type="EC" id="2.7.13.3"/>
    </reaction>
</comment>
<dbReference type="SUPFAM" id="SSF55785">
    <property type="entry name" value="PYP-like sensor domain (PAS domain)"/>
    <property type="match status" value="1"/>
</dbReference>
<dbReference type="InterPro" id="IPR003594">
    <property type="entry name" value="HATPase_dom"/>
</dbReference>
<protein>
    <recommendedName>
        <fullName evidence="2">histidine kinase</fullName>
        <ecNumber evidence="2">2.7.13.3</ecNumber>
    </recommendedName>
</protein>
<evidence type="ECO:0000256" key="6">
    <source>
        <dbReference type="ARBA" id="ARBA00022777"/>
    </source>
</evidence>
<dbReference type="CDD" id="cd00075">
    <property type="entry name" value="HATPase"/>
    <property type="match status" value="1"/>
</dbReference>
<sequence precursor="true">MHNRKSHTLEHKFLLSLGLAGLVLCVVFSFIFYVHMRGVVEEQVRDKAELVFAQIDAIQGYVRETLRPSMFKTHPGEFFIEGMSSSFISRNIMERMGDKAVGHVYRRVAIGARNPASEADELERSLIERFRAREDETQWAGTLNLRGTDHFVITRQVRFTAECMPCHGVPGDAPPELIRMYGERGFGHKLDSIDGLDFVAFPVGSSEAQLKGVITSYFILFVLCATFFFATAFFVFRVLVVRRLHDLAASFRKTLGFDGQSRALERLDGLQEGDEVEEIVERFEDVAHHLAEARNQLQAYADNLRDMVDARTEALSQEAAERRADVSLFVQLLEDMRGTHTRERLWRGALPQIAKRFGTRRVGYVCTFVSHNHYVWPSNEPLPELPEPLTPLLTEGRVHVFGTRVFVPVEAQDGATEGLLCLEWATPEEAARQNMDVLRALGRQLGTVAENISALDRMMRQMDLLQAVFDGVGDPLALLDAKGRLVIANDGARRLATELGGTDGYGNLLAPLLGTSCETEIEAVAHGGAVLHREVQLDDGRSFSVQLYPLPRVEERPGRVAAYIHETTAERRMLARVNQSERMATVGKLSAGLAHEINNPLGVILCYAELLRQGATAEQQDDLGIILRHTRQAQKVLRDLLDFARPKAFEGVLTDAAGVARRMAEVFGPQAAHRGGRVQVEAEDGLPPARIGEQALEQILSNLLLNAIDALTGEDGLIRIRLRSHGLNVRIDVEDNGLGVETDALQRVFDPFYTTKETGTGLGLSVVYGIVTDAGGTAEVLQSHELGGAVFRVTLPAGTAPEAGATEEKV</sequence>
<evidence type="ECO:0000256" key="5">
    <source>
        <dbReference type="ARBA" id="ARBA00022741"/>
    </source>
</evidence>
<dbReference type="Pfam" id="PF00512">
    <property type="entry name" value="HisKA"/>
    <property type="match status" value="1"/>
</dbReference>
<dbReference type="Pfam" id="PF02518">
    <property type="entry name" value="HATPase_c"/>
    <property type="match status" value="1"/>
</dbReference>
<dbReference type="Gene3D" id="3.30.450.20">
    <property type="entry name" value="PAS domain"/>
    <property type="match status" value="1"/>
</dbReference>
<keyword evidence="3" id="KW-0597">Phosphoprotein</keyword>
<evidence type="ECO:0000256" key="7">
    <source>
        <dbReference type="ARBA" id="ARBA00022840"/>
    </source>
</evidence>
<dbReference type="InterPro" id="IPR003661">
    <property type="entry name" value="HisK_dim/P_dom"/>
</dbReference>
<feature type="transmembrane region" description="Helical" evidence="9">
    <location>
        <begin position="12"/>
        <end position="34"/>
    </location>
</feature>
<feature type="transmembrane region" description="Helical" evidence="9">
    <location>
        <begin position="217"/>
        <end position="240"/>
    </location>
</feature>
<dbReference type="Pfam" id="PF11845">
    <property type="entry name" value="Tll0287-like"/>
    <property type="match status" value="1"/>
</dbReference>
<dbReference type="EC" id="2.7.13.3" evidence="2"/>
<dbReference type="Gene3D" id="1.10.287.130">
    <property type="match status" value="1"/>
</dbReference>
<evidence type="ECO:0000256" key="2">
    <source>
        <dbReference type="ARBA" id="ARBA00012438"/>
    </source>
</evidence>
<dbReference type="PRINTS" id="PR00344">
    <property type="entry name" value="BCTRLSENSOR"/>
</dbReference>
<keyword evidence="5" id="KW-0547">Nucleotide-binding</keyword>
<dbReference type="SUPFAM" id="SSF55874">
    <property type="entry name" value="ATPase domain of HSP90 chaperone/DNA topoisomerase II/histidine kinase"/>
    <property type="match status" value="1"/>
</dbReference>
<keyword evidence="9" id="KW-0472">Membrane</keyword>
<gene>
    <name evidence="11" type="ordered locus">Dvul_2040</name>
</gene>
<dbReference type="InterPro" id="IPR021796">
    <property type="entry name" value="Tll0287-like_dom"/>
</dbReference>
<dbReference type="PROSITE" id="PS50109">
    <property type="entry name" value="HIS_KIN"/>
    <property type="match status" value="1"/>
</dbReference>
<dbReference type="EMBL" id="CP000527">
    <property type="protein sequence ID" value="ABM29056.1"/>
    <property type="molecule type" value="Genomic_DNA"/>
</dbReference>
<dbReference type="RefSeq" id="WP_010938244.1">
    <property type="nucleotide sequence ID" value="NC_008751.1"/>
</dbReference>
<dbReference type="InterPro" id="IPR013656">
    <property type="entry name" value="PAS_4"/>
</dbReference>
<dbReference type="InterPro" id="IPR004358">
    <property type="entry name" value="Sig_transdc_His_kin-like_C"/>
</dbReference>
<dbReference type="GO" id="GO:0005524">
    <property type="term" value="F:ATP binding"/>
    <property type="evidence" value="ECO:0007669"/>
    <property type="project" value="UniProtKB-KW"/>
</dbReference>
<accession>A0A0H3A8V9</accession>
<reference evidence="12" key="1">
    <citation type="journal article" date="2009" name="Environ. Microbiol.">
        <title>Contribution of mobile genetic elements to Desulfovibrio vulgaris genome plasticity.</title>
        <authorList>
            <person name="Walker C.B."/>
            <person name="Stolyar S."/>
            <person name="Chivian D."/>
            <person name="Pinel N."/>
            <person name="Gabster J.A."/>
            <person name="Dehal P.S."/>
            <person name="He Z."/>
            <person name="Yang Z.K."/>
            <person name="Yen H.C."/>
            <person name="Zhou J."/>
            <person name="Wall J.D."/>
            <person name="Hazen T.C."/>
            <person name="Arkin A.P."/>
            <person name="Stahl D.A."/>
        </authorList>
    </citation>
    <scope>NUCLEOTIDE SEQUENCE [LARGE SCALE GENOMIC DNA]</scope>
    <source>
        <strain evidence="12">DP4</strain>
    </source>
</reference>
<dbReference type="KEGG" id="dvl:Dvul_2040"/>
<evidence type="ECO:0000256" key="3">
    <source>
        <dbReference type="ARBA" id="ARBA00022553"/>
    </source>
</evidence>
<dbReference type="PANTHER" id="PTHR43065">
    <property type="entry name" value="SENSOR HISTIDINE KINASE"/>
    <property type="match status" value="1"/>
</dbReference>
<proteinExistence type="predicted"/>
<dbReference type="PANTHER" id="PTHR43065:SF10">
    <property type="entry name" value="PEROXIDE STRESS-ACTIVATED HISTIDINE KINASE MAK3"/>
    <property type="match status" value="1"/>
</dbReference>
<keyword evidence="8" id="KW-0902">Two-component regulatory system</keyword>
<evidence type="ECO:0000313" key="12">
    <source>
        <dbReference type="Proteomes" id="UP000009173"/>
    </source>
</evidence>